<dbReference type="InterPro" id="IPR027417">
    <property type="entry name" value="P-loop_NTPase"/>
</dbReference>
<keyword evidence="12" id="KW-1185">Reference proteome</keyword>
<feature type="domain" description="ABC transporter" evidence="10">
    <location>
        <begin position="283"/>
        <end position="523"/>
    </location>
</feature>
<sequence>MTAAAAPLAVPAGPALAVSEAVPTLAVEGLTKLYGQHAALDDVSLRFMPGEVHVLFGENGAGKSTLISMIAGANTPTSGTILMQGRPVEFESVRQARAAGVRAVFQEFSLVPDLTVAENITLGEEPVAGLRRLGLAGVLSKSAARAEARRLIDDLGFDLNPDARVCTLTRGKQQMVEICKAMRLRPDLLILDEPTASLSEHDSQALFALIRRLTAAGTAIIYVTHRMHEIPLIGTRLSVLRDGQFVATVPADTPEDRLIELMTGRSLAKIYPRPRADLGEVVLELSNVTLAPQVGAEPVRNASLTVRAGEIVGIAGLVGCGKGNLAQACFGLHRIVEGEMRLKGRPFRPRHPADAIRKGLWYSPADRKHDGLALELSAHRNMILSGLSFGPSRGEFLRPRRDELRLRDLVQMVDFDARRLSEPVGRFSGGNQQKILLGKALVQDVEVYVFDEPTVGVDIGACLSIYRCLAALSARGAAILVVSSNLPELMGLTHRMLVMSGGSLVAEFDRADYDEHKILEQFF</sequence>
<keyword evidence="7" id="KW-1278">Translocase</keyword>
<dbReference type="RefSeq" id="WP_310456674.1">
    <property type="nucleotide sequence ID" value="NZ_JAVKPH010000006.1"/>
</dbReference>
<evidence type="ECO:0000313" key="12">
    <source>
        <dbReference type="Proteomes" id="UP001247754"/>
    </source>
</evidence>
<keyword evidence="1" id="KW-0813">Transport</keyword>
<dbReference type="CDD" id="cd03216">
    <property type="entry name" value="ABC_Carb_Monos_I"/>
    <property type="match status" value="1"/>
</dbReference>
<evidence type="ECO:0000256" key="5">
    <source>
        <dbReference type="ARBA" id="ARBA00022741"/>
    </source>
</evidence>
<organism evidence="11 12">
    <name type="scientific">Ruixingdingia sedimenti</name>
    <dbReference type="NCBI Taxonomy" id="3073604"/>
    <lineage>
        <taxon>Bacteria</taxon>
        <taxon>Pseudomonadati</taxon>
        <taxon>Pseudomonadota</taxon>
        <taxon>Alphaproteobacteria</taxon>
        <taxon>Rhodobacterales</taxon>
        <taxon>Paracoccaceae</taxon>
        <taxon>Ruixingdingia</taxon>
    </lineage>
</organism>
<dbReference type="EMBL" id="JAVKPH010000006">
    <property type="protein sequence ID" value="MDR5652426.1"/>
    <property type="molecule type" value="Genomic_DNA"/>
</dbReference>
<keyword evidence="5" id="KW-0547">Nucleotide-binding</keyword>
<proteinExistence type="predicted"/>
<keyword evidence="2" id="KW-1003">Cell membrane</keyword>
<dbReference type="PANTHER" id="PTHR43790">
    <property type="entry name" value="CARBOHYDRATE TRANSPORT ATP-BINDING PROTEIN MG119-RELATED"/>
    <property type="match status" value="1"/>
</dbReference>
<keyword evidence="3" id="KW-0762">Sugar transport</keyword>
<keyword evidence="8" id="KW-0472">Membrane</keyword>
<feature type="chain" id="PRO_5046824786" evidence="9">
    <location>
        <begin position="18"/>
        <end position="523"/>
    </location>
</feature>
<keyword evidence="9" id="KW-0732">Signal</keyword>
<dbReference type="CDD" id="cd03215">
    <property type="entry name" value="ABC_Carb_Monos_II"/>
    <property type="match status" value="1"/>
</dbReference>
<evidence type="ECO:0000256" key="4">
    <source>
        <dbReference type="ARBA" id="ARBA00022737"/>
    </source>
</evidence>
<name>A0ABU1F6C3_9RHOB</name>
<reference evidence="11 12" key="1">
    <citation type="submission" date="2023-09" db="EMBL/GenBank/DDBJ databases">
        <title>Xinfangfangia sedmenti sp. nov., isolated the sedment.</title>
        <authorList>
            <person name="Xu L."/>
        </authorList>
    </citation>
    <scope>NUCLEOTIDE SEQUENCE [LARGE SCALE GENOMIC DNA]</scope>
    <source>
        <strain evidence="11 12">LG-4</strain>
    </source>
</reference>
<comment type="caution">
    <text evidence="11">The sequence shown here is derived from an EMBL/GenBank/DDBJ whole genome shotgun (WGS) entry which is preliminary data.</text>
</comment>
<evidence type="ECO:0000256" key="8">
    <source>
        <dbReference type="ARBA" id="ARBA00023136"/>
    </source>
</evidence>
<dbReference type="InterPro" id="IPR003439">
    <property type="entry name" value="ABC_transporter-like_ATP-bd"/>
</dbReference>
<evidence type="ECO:0000259" key="10">
    <source>
        <dbReference type="PROSITE" id="PS50893"/>
    </source>
</evidence>
<dbReference type="SUPFAM" id="SSF52540">
    <property type="entry name" value="P-loop containing nucleoside triphosphate hydrolases"/>
    <property type="match status" value="2"/>
</dbReference>
<dbReference type="SMART" id="SM00382">
    <property type="entry name" value="AAA"/>
    <property type="match status" value="2"/>
</dbReference>
<dbReference type="Pfam" id="PF00005">
    <property type="entry name" value="ABC_tran"/>
    <property type="match status" value="2"/>
</dbReference>
<evidence type="ECO:0000256" key="2">
    <source>
        <dbReference type="ARBA" id="ARBA00022475"/>
    </source>
</evidence>
<keyword evidence="4" id="KW-0677">Repeat</keyword>
<dbReference type="InterPro" id="IPR017871">
    <property type="entry name" value="ABC_transporter-like_CS"/>
</dbReference>
<keyword evidence="6 11" id="KW-0067">ATP-binding</keyword>
<dbReference type="Gene3D" id="3.40.50.300">
    <property type="entry name" value="P-loop containing nucleotide triphosphate hydrolases"/>
    <property type="match status" value="2"/>
</dbReference>
<evidence type="ECO:0000256" key="7">
    <source>
        <dbReference type="ARBA" id="ARBA00022967"/>
    </source>
</evidence>
<dbReference type="PROSITE" id="PS00211">
    <property type="entry name" value="ABC_TRANSPORTER_1"/>
    <property type="match status" value="1"/>
</dbReference>
<protein>
    <submittedName>
        <fullName evidence="11">Sugar ABC transporter ATP-binding protein</fullName>
    </submittedName>
</protein>
<dbReference type="Proteomes" id="UP001247754">
    <property type="component" value="Unassembled WGS sequence"/>
</dbReference>
<dbReference type="GO" id="GO:0005524">
    <property type="term" value="F:ATP binding"/>
    <property type="evidence" value="ECO:0007669"/>
    <property type="project" value="UniProtKB-KW"/>
</dbReference>
<accession>A0ABU1F6C3</accession>
<evidence type="ECO:0000256" key="1">
    <source>
        <dbReference type="ARBA" id="ARBA00022448"/>
    </source>
</evidence>
<evidence type="ECO:0000256" key="6">
    <source>
        <dbReference type="ARBA" id="ARBA00022840"/>
    </source>
</evidence>
<dbReference type="InterPro" id="IPR050107">
    <property type="entry name" value="ABC_carbohydrate_import_ATPase"/>
</dbReference>
<dbReference type="InterPro" id="IPR003593">
    <property type="entry name" value="AAA+_ATPase"/>
</dbReference>
<gene>
    <name evidence="11" type="ORF">RGD00_07415</name>
</gene>
<feature type="domain" description="ABC transporter" evidence="10">
    <location>
        <begin position="25"/>
        <end position="267"/>
    </location>
</feature>
<evidence type="ECO:0000256" key="3">
    <source>
        <dbReference type="ARBA" id="ARBA00022597"/>
    </source>
</evidence>
<feature type="signal peptide" evidence="9">
    <location>
        <begin position="1"/>
        <end position="17"/>
    </location>
</feature>
<dbReference type="PROSITE" id="PS50893">
    <property type="entry name" value="ABC_TRANSPORTER_2"/>
    <property type="match status" value="2"/>
</dbReference>
<evidence type="ECO:0000313" key="11">
    <source>
        <dbReference type="EMBL" id="MDR5652426.1"/>
    </source>
</evidence>
<evidence type="ECO:0000256" key="9">
    <source>
        <dbReference type="SAM" id="SignalP"/>
    </source>
</evidence>
<dbReference type="PANTHER" id="PTHR43790:SF3">
    <property type="entry name" value="D-ALLOSE IMPORT ATP-BINDING PROTEIN ALSA-RELATED"/>
    <property type="match status" value="1"/>
</dbReference>